<dbReference type="Pfam" id="PF26631">
    <property type="entry name" value="DUF8204"/>
    <property type="match status" value="1"/>
</dbReference>
<dbReference type="AlphaFoldDB" id="A0ABD0ZZD5"/>
<dbReference type="InterPro" id="IPR058517">
    <property type="entry name" value="DUF8204"/>
</dbReference>
<feature type="region of interest" description="Disordered" evidence="1">
    <location>
        <begin position="136"/>
        <end position="160"/>
    </location>
</feature>
<keyword evidence="4" id="KW-1185">Reference proteome</keyword>
<comment type="caution">
    <text evidence="3">The sequence shown here is derived from an EMBL/GenBank/DDBJ whole genome shotgun (WGS) entry which is preliminary data.</text>
</comment>
<evidence type="ECO:0000256" key="1">
    <source>
        <dbReference type="SAM" id="MobiDB-lite"/>
    </source>
</evidence>
<feature type="compositionally biased region" description="Basic and acidic residues" evidence="1">
    <location>
        <begin position="11"/>
        <end position="20"/>
    </location>
</feature>
<organism evidence="3 4">
    <name type="scientific">Cardamine amara subsp. amara</name>
    <dbReference type="NCBI Taxonomy" id="228776"/>
    <lineage>
        <taxon>Eukaryota</taxon>
        <taxon>Viridiplantae</taxon>
        <taxon>Streptophyta</taxon>
        <taxon>Embryophyta</taxon>
        <taxon>Tracheophyta</taxon>
        <taxon>Spermatophyta</taxon>
        <taxon>Magnoliopsida</taxon>
        <taxon>eudicotyledons</taxon>
        <taxon>Gunneridae</taxon>
        <taxon>Pentapetalae</taxon>
        <taxon>rosids</taxon>
        <taxon>malvids</taxon>
        <taxon>Brassicales</taxon>
        <taxon>Brassicaceae</taxon>
        <taxon>Cardamineae</taxon>
        <taxon>Cardamine</taxon>
    </lineage>
</organism>
<feature type="region of interest" description="Disordered" evidence="1">
    <location>
        <begin position="1"/>
        <end position="20"/>
    </location>
</feature>
<reference evidence="3 4" key="1">
    <citation type="submission" date="2024-04" db="EMBL/GenBank/DDBJ databases">
        <title>Genome assembly C_amara_ONT_v2.</title>
        <authorList>
            <person name="Yant L."/>
            <person name="Moore C."/>
            <person name="Slenker M."/>
        </authorList>
    </citation>
    <scope>NUCLEOTIDE SEQUENCE [LARGE SCALE GENOMIC DNA]</scope>
    <source>
        <tissue evidence="3">Leaf</tissue>
    </source>
</reference>
<dbReference type="Proteomes" id="UP001558713">
    <property type="component" value="Unassembled WGS sequence"/>
</dbReference>
<evidence type="ECO:0000313" key="4">
    <source>
        <dbReference type="Proteomes" id="UP001558713"/>
    </source>
</evidence>
<dbReference type="EMBL" id="JBANAX010000637">
    <property type="protein sequence ID" value="KAL1199718.1"/>
    <property type="molecule type" value="Genomic_DNA"/>
</dbReference>
<dbReference type="PANTHER" id="PTHR34566">
    <property type="entry name" value="ALTERED INHERITANCE OF MITOCHONDRIA PROTEIN"/>
    <property type="match status" value="1"/>
</dbReference>
<dbReference type="PANTHER" id="PTHR34566:SF2">
    <property type="entry name" value="ALTERED INHERITANCE OF MITOCHONDRIA PROTEIN"/>
    <property type="match status" value="1"/>
</dbReference>
<evidence type="ECO:0000259" key="2">
    <source>
        <dbReference type="Pfam" id="PF26631"/>
    </source>
</evidence>
<feature type="domain" description="DUF8204" evidence="2">
    <location>
        <begin position="26"/>
        <end position="114"/>
    </location>
</feature>
<proteinExistence type="predicted"/>
<evidence type="ECO:0000313" key="3">
    <source>
        <dbReference type="EMBL" id="KAL1199718.1"/>
    </source>
</evidence>
<gene>
    <name evidence="3" type="ORF">V5N11_012987</name>
</gene>
<feature type="compositionally biased region" description="Polar residues" evidence="1">
    <location>
        <begin position="136"/>
        <end position="146"/>
    </location>
</feature>
<name>A0ABD0ZZD5_CARAN</name>
<sequence length="205" mass="22812">MNEGSSSSEEEVTRTVMEEQRGSVEKVRSCKGYLYYSSIPKINDAKNPRCLGFPRDLRKVPDFVVRPSQARAFKGDFYYGCLGYSLLITTQKDSSPNNQHTTNTQIPVCLGLKITAGDIVDRRVASANTSSVPARVQNTNATPNQHQNHKPAPATSTNTQNGFITRFTRNANLVASGVMKNMKRVGNYAKKTMDDALDTYRKRPK</sequence>
<protein>
    <recommendedName>
        <fullName evidence="2">DUF8204 domain-containing protein</fullName>
    </recommendedName>
</protein>
<accession>A0ABD0ZZD5</accession>